<feature type="region of interest" description="Disordered" evidence="1">
    <location>
        <begin position="56"/>
        <end position="90"/>
    </location>
</feature>
<organism evidence="2 3">
    <name type="scientific">Endosaccharibacter trunci</name>
    <dbReference type="NCBI Taxonomy" id="2812733"/>
    <lineage>
        <taxon>Bacteria</taxon>
        <taxon>Pseudomonadati</taxon>
        <taxon>Pseudomonadota</taxon>
        <taxon>Alphaproteobacteria</taxon>
        <taxon>Acetobacterales</taxon>
        <taxon>Acetobacteraceae</taxon>
        <taxon>Endosaccharibacter</taxon>
    </lineage>
</organism>
<feature type="compositionally biased region" description="Basic and acidic residues" evidence="1">
    <location>
        <begin position="62"/>
        <end position="90"/>
    </location>
</feature>
<dbReference type="RefSeq" id="WP_422863001.1">
    <property type="nucleotide sequence ID" value="NZ_JAMSKV010000002.1"/>
</dbReference>
<accession>A0ABT1W3V9</accession>
<name>A0ABT1W3V9_9PROT</name>
<reference evidence="2 3" key="1">
    <citation type="submission" date="2022-06" db="EMBL/GenBank/DDBJ databases">
        <title>Endosaccharibacter gen. nov., sp. nov., endophytic bacteria isolated from sugarcane.</title>
        <authorList>
            <person name="Pitiwittayakul N."/>
            <person name="Yukphan P."/>
            <person name="Charoenyingcharoen P."/>
            <person name="Tanasupawat S."/>
        </authorList>
    </citation>
    <scope>NUCLEOTIDE SEQUENCE [LARGE SCALE GENOMIC DNA]</scope>
    <source>
        <strain evidence="2 3">KSS8</strain>
    </source>
</reference>
<evidence type="ECO:0000313" key="2">
    <source>
        <dbReference type="EMBL" id="MCQ8277558.1"/>
    </source>
</evidence>
<dbReference type="EMBL" id="JAMSKV010000002">
    <property type="protein sequence ID" value="MCQ8277558.1"/>
    <property type="molecule type" value="Genomic_DNA"/>
</dbReference>
<evidence type="ECO:0000256" key="1">
    <source>
        <dbReference type="SAM" id="MobiDB-lite"/>
    </source>
</evidence>
<dbReference type="Proteomes" id="UP001524587">
    <property type="component" value="Unassembled WGS sequence"/>
</dbReference>
<protein>
    <submittedName>
        <fullName evidence="2">Uncharacterized protein</fullName>
    </submittedName>
</protein>
<sequence length="90" mass="10028">MGEYVYRHDDALAAFDAGFTSRIGGGSGETGEALHSVLRQAAWCRDLRSRLLRRLRRRRVRPSPDRASVDRPSADRPSADRMSADRKSGA</sequence>
<evidence type="ECO:0000313" key="3">
    <source>
        <dbReference type="Proteomes" id="UP001524587"/>
    </source>
</evidence>
<comment type="caution">
    <text evidence="2">The sequence shown here is derived from an EMBL/GenBank/DDBJ whole genome shotgun (WGS) entry which is preliminary data.</text>
</comment>
<keyword evidence="3" id="KW-1185">Reference proteome</keyword>
<gene>
    <name evidence="2" type="ORF">NFI95_03725</name>
</gene>
<proteinExistence type="predicted"/>